<proteinExistence type="predicted"/>
<evidence type="ECO:0000259" key="1">
    <source>
        <dbReference type="Pfam" id="PF00626"/>
    </source>
</evidence>
<name>A0ABN8QPM0_9CNID</name>
<dbReference type="CDD" id="cd11290">
    <property type="entry name" value="gelsolin_S1_like"/>
    <property type="match status" value="1"/>
</dbReference>
<keyword evidence="3" id="KW-1185">Reference proteome</keyword>
<gene>
    <name evidence="2" type="ORF">PEVE_00006491</name>
</gene>
<dbReference type="InterPro" id="IPR029006">
    <property type="entry name" value="ADF-H/Gelsolin-like_dom_sf"/>
</dbReference>
<comment type="caution">
    <text evidence="2">The sequence shown here is derived from an EMBL/GenBank/DDBJ whole genome shotgun (WGS) entry which is preliminary data.</text>
</comment>
<reference evidence="2 3" key="1">
    <citation type="submission" date="2022-05" db="EMBL/GenBank/DDBJ databases">
        <authorList>
            <consortium name="Genoscope - CEA"/>
            <person name="William W."/>
        </authorList>
    </citation>
    <scope>NUCLEOTIDE SEQUENCE [LARGE SCALE GENOMIC DNA]</scope>
</reference>
<dbReference type="Pfam" id="PF00626">
    <property type="entry name" value="Gelsolin"/>
    <property type="match status" value="1"/>
</dbReference>
<dbReference type="PANTHER" id="PTHR11977">
    <property type="entry name" value="VILLIN"/>
    <property type="match status" value="1"/>
</dbReference>
<feature type="non-terminal residue" evidence="2">
    <location>
        <position position="324"/>
    </location>
</feature>
<organism evidence="2 3">
    <name type="scientific">Porites evermanni</name>
    <dbReference type="NCBI Taxonomy" id="104178"/>
    <lineage>
        <taxon>Eukaryota</taxon>
        <taxon>Metazoa</taxon>
        <taxon>Cnidaria</taxon>
        <taxon>Anthozoa</taxon>
        <taxon>Hexacorallia</taxon>
        <taxon>Scleractinia</taxon>
        <taxon>Fungiina</taxon>
        <taxon>Poritidae</taxon>
        <taxon>Porites</taxon>
    </lineage>
</organism>
<sequence length="324" mass="37806">MSGLVKQKEYDWKHSNIANIGSNQDILARKNAALSEPAWSETKKMQENGLKIWRIEKFEVREWPEEKYGTFFSGDSYIILHTEEASPDSDVIFYDVHFWIGKHSTQDEYTTAAYKTVELDAYLDDKAVQHREVEAFESEAFKEYFVALGGIKIEEGGIESGFRHVDSTKQDTLIVHFKKLWNEEYKRYTYEAMSSLDPRHLFCDDGFLVIFSGEDRIIQLRGKNTPISTNVPFNNWMSKKKAEYPKARLEVFDSVEELENDQIYEVPRTISFSFSSISQTESYYFIRLVYRVITDKNKLEFKVVATNDDIKESLLDHSDGKLHL</sequence>
<feature type="domain" description="Gelsolin-like" evidence="1">
    <location>
        <begin position="67"/>
        <end position="141"/>
    </location>
</feature>
<protein>
    <recommendedName>
        <fullName evidence="1">Gelsolin-like domain-containing protein</fullName>
    </recommendedName>
</protein>
<dbReference type="SUPFAM" id="SSF55753">
    <property type="entry name" value="Actin depolymerizing proteins"/>
    <property type="match status" value="1"/>
</dbReference>
<dbReference type="EMBL" id="CALNXI010001419">
    <property type="protein sequence ID" value="CAH3168433.1"/>
    <property type="molecule type" value="Genomic_DNA"/>
</dbReference>
<dbReference type="SMART" id="SM00262">
    <property type="entry name" value="GEL"/>
    <property type="match status" value="1"/>
</dbReference>
<accession>A0ABN8QPM0</accession>
<dbReference type="PANTHER" id="PTHR11977:SF130">
    <property type="entry name" value="SEVERIN"/>
    <property type="match status" value="1"/>
</dbReference>
<dbReference type="Proteomes" id="UP001159427">
    <property type="component" value="Unassembled WGS sequence"/>
</dbReference>
<dbReference type="InterPro" id="IPR007123">
    <property type="entry name" value="Gelsolin-like_dom"/>
</dbReference>
<dbReference type="Gene3D" id="3.40.20.10">
    <property type="entry name" value="Severin"/>
    <property type="match status" value="1"/>
</dbReference>
<evidence type="ECO:0000313" key="2">
    <source>
        <dbReference type="EMBL" id="CAH3168433.1"/>
    </source>
</evidence>
<evidence type="ECO:0000313" key="3">
    <source>
        <dbReference type="Proteomes" id="UP001159427"/>
    </source>
</evidence>
<dbReference type="InterPro" id="IPR007122">
    <property type="entry name" value="Villin/Gelsolin"/>
</dbReference>